<feature type="compositionally biased region" description="Basic and acidic residues" evidence="3">
    <location>
        <begin position="106"/>
        <end position="118"/>
    </location>
</feature>
<feature type="compositionally biased region" description="Low complexity" evidence="3">
    <location>
        <begin position="276"/>
        <end position="296"/>
    </location>
</feature>
<dbReference type="InterPro" id="IPR001766">
    <property type="entry name" value="Fork_head_dom"/>
</dbReference>
<dbReference type="EMBL" id="CASHTH010003871">
    <property type="protein sequence ID" value="CAI8050472.1"/>
    <property type="molecule type" value="Genomic_DNA"/>
</dbReference>
<dbReference type="PANTHER" id="PTHR46617">
    <property type="entry name" value="FORKHEAD BOX PROTEIN G1"/>
    <property type="match status" value="1"/>
</dbReference>
<dbReference type="SMART" id="SM00339">
    <property type="entry name" value="FH"/>
    <property type="match status" value="1"/>
</dbReference>
<reference evidence="5" key="1">
    <citation type="submission" date="2023-03" db="EMBL/GenBank/DDBJ databases">
        <authorList>
            <person name="Steffen K."/>
            <person name="Cardenas P."/>
        </authorList>
    </citation>
    <scope>NUCLEOTIDE SEQUENCE</scope>
</reference>
<dbReference type="AlphaFoldDB" id="A0AA35XH04"/>
<evidence type="ECO:0000313" key="6">
    <source>
        <dbReference type="Proteomes" id="UP001174909"/>
    </source>
</evidence>
<dbReference type="Gene3D" id="1.10.10.10">
    <property type="entry name" value="Winged helix-like DNA-binding domain superfamily/Winged helix DNA-binding domain"/>
    <property type="match status" value="1"/>
</dbReference>
<dbReference type="GO" id="GO:1990837">
    <property type="term" value="F:sequence-specific double-stranded DNA binding"/>
    <property type="evidence" value="ECO:0007669"/>
    <property type="project" value="TreeGrafter"/>
</dbReference>
<dbReference type="CDD" id="cd20021">
    <property type="entry name" value="FH_FOXG"/>
    <property type="match status" value="1"/>
</dbReference>
<feature type="region of interest" description="Disordered" evidence="3">
    <location>
        <begin position="75"/>
        <end position="120"/>
    </location>
</feature>
<gene>
    <name evidence="5" type="ORF">GBAR_LOCUS27722</name>
</gene>
<feature type="domain" description="Fork-head" evidence="4">
    <location>
        <begin position="122"/>
        <end position="217"/>
    </location>
</feature>
<dbReference type="Proteomes" id="UP001174909">
    <property type="component" value="Unassembled WGS sequence"/>
</dbReference>
<dbReference type="Pfam" id="PF00250">
    <property type="entry name" value="Forkhead"/>
    <property type="match status" value="1"/>
</dbReference>
<feature type="DNA-binding region" description="Fork-head" evidence="2">
    <location>
        <begin position="122"/>
        <end position="217"/>
    </location>
</feature>
<dbReference type="GO" id="GO:0003700">
    <property type="term" value="F:DNA-binding transcription factor activity"/>
    <property type="evidence" value="ECO:0007669"/>
    <property type="project" value="InterPro"/>
</dbReference>
<dbReference type="InterPro" id="IPR036390">
    <property type="entry name" value="WH_DNA-bd_sf"/>
</dbReference>
<comment type="caution">
    <text evidence="5">The sequence shown here is derived from an EMBL/GenBank/DDBJ whole genome shotgun (WGS) entry which is preliminary data.</text>
</comment>
<dbReference type="PRINTS" id="PR00053">
    <property type="entry name" value="FORKHEAD"/>
</dbReference>
<dbReference type="PROSITE" id="PS00658">
    <property type="entry name" value="FORK_HEAD_2"/>
    <property type="match status" value="1"/>
</dbReference>
<dbReference type="GO" id="GO:0006357">
    <property type="term" value="P:regulation of transcription by RNA polymerase II"/>
    <property type="evidence" value="ECO:0007669"/>
    <property type="project" value="TreeGrafter"/>
</dbReference>
<dbReference type="InterPro" id="IPR036388">
    <property type="entry name" value="WH-like_DNA-bd_sf"/>
</dbReference>
<protein>
    <submittedName>
        <fullName evidence="5">Forkhead box protein G1</fullName>
    </submittedName>
</protein>
<evidence type="ECO:0000256" key="3">
    <source>
        <dbReference type="SAM" id="MobiDB-lite"/>
    </source>
</evidence>
<dbReference type="GO" id="GO:0005634">
    <property type="term" value="C:nucleus"/>
    <property type="evidence" value="ECO:0007669"/>
    <property type="project" value="UniProtKB-SubCell"/>
</dbReference>
<feature type="region of interest" description="Disordered" evidence="3">
    <location>
        <begin position="270"/>
        <end position="303"/>
    </location>
</feature>
<proteinExistence type="predicted"/>
<dbReference type="FunFam" id="1.10.10.10:FF:000135">
    <property type="entry name" value="forkhead box protein G1"/>
    <property type="match status" value="1"/>
</dbReference>
<keyword evidence="1 2" id="KW-0238">DNA-binding</keyword>
<name>A0AA35XH04_GEOBA</name>
<evidence type="ECO:0000256" key="2">
    <source>
        <dbReference type="PROSITE-ProRule" id="PRU00089"/>
    </source>
</evidence>
<evidence type="ECO:0000259" key="4">
    <source>
        <dbReference type="PROSITE" id="PS50039"/>
    </source>
</evidence>
<accession>A0AA35XH04</accession>
<dbReference type="PROSITE" id="PS50039">
    <property type="entry name" value="FORK_HEAD_3"/>
    <property type="match status" value="1"/>
</dbReference>
<organism evidence="5 6">
    <name type="scientific">Geodia barretti</name>
    <name type="common">Barrett's horny sponge</name>
    <dbReference type="NCBI Taxonomy" id="519541"/>
    <lineage>
        <taxon>Eukaryota</taxon>
        <taxon>Metazoa</taxon>
        <taxon>Porifera</taxon>
        <taxon>Demospongiae</taxon>
        <taxon>Heteroscleromorpha</taxon>
        <taxon>Tetractinellida</taxon>
        <taxon>Astrophorina</taxon>
        <taxon>Geodiidae</taxon>
        <taxon>Geodia</taxon>
    </lineage>
</organism>
<dbReference type="InterPro" id="IPR018122">
    <property type="entry name" value="TF_fork_head_CS_1"/>
</dbReference>
<dbReference type="PANTHER" id="PTHR46617:SF3">
    <property type="entry name" value="FORKHEAD BOX PROTEIN G1"/>
    <property type="match status" value="1"/>
</dbReference>
<dbReference type="InterPro" id="IPR047208">
    <property type="entry name" value="FOXG1"/>
</dbReference>
<keyword evidence="6" id="KW-1185">Reference proteome</keyword>
<keyword evidence="2" id="KW-0539">Nucleus</keyword>
<comment type="subcellular location">
    <subcellularLocation>
        <location evidence="2">Nucleus</location>
    </subcellularLocation>
</comment>
<sequence length="474" mass="50369">MVISAVNSRASSAEPDPKMNYANHHPLHSFGGSDVELGSACTPSSTASWDAASVEDCNAATADLIAPSAERAAAVRPGVGGTPAGKLEETLSSCAGGKVKPSENGNDDKDGELGEKKPKFQKPPFSYNALIVMAIRSSPERKLTLSGIYDYILKNFPYYRENKQGWQNSIRHNLSLNKCFVKVPRPYDDPGKGNYWTLDPSSDDIMFIGGTTGKLRRRPISRRQQGPEIYGHSFARVPPLPMPRPPHLHGMPYGMDPTGSLPAFSSPFMQSTGPLPADAASSGPAATPSGQAGTATVPQMPPNQSTMFLQHPFNYPALASPFGSSKSQSFSFTMNHLLKPDTATSTAATTSYIPSGHLGLSSPLPYRLPSPSISSSMHFPGLTPLSPSGSQFFFMPTTPVLNPGATTFFPAPTSSFASFSQSQPPTTYPQPSTAYPISQACSEASTSTTLALPPHSDSISSLYSSQARVNTTTL</sequence>
<dbReference type="InterPro" id="IPR030456">
    <property type="entry name" value="TF_fork_head_CS_2"/>
</dbReference>
<evidence type="ECO:0000313" key="5">
    <source>
        <dbReference type="EMBL" id="CAI8050472.1"/>
    </source>
</evidence>
<dbReference type="SUPFAM" id="SSF46785">
    <property type="entry name" value="Winged helix' DNA-binding domain"/>
    <property type="match status" value="1"/>
</dbReference>
<feature type="compositionally biased region" description="Polar residues" evidence="3">
    <location>
        <begin position="1"/>
        <end position="11"/>
    </location>
</feature>
<feature type="region of interest" description="Disordered" evidence="3">
    <location>
        <begin position="1"/>
        <end position="25"/>
    </location>
</feature>
<dbReference type="PROSITE" id="PS00657">
    <property type="entry name" value="FORK_HEAD_1"/>
    <property type="match status" value="1"/>
</dbReference>
<evidence type="ECO:0000256" key="1">
    <source>
        <dbReference type="ARBA" id="ARBA00023125"/>
    </source>
</evidence>